<dbReference type="EMBL" id="UGPG01000001">
    <property type="protein sequence ID" value="STY43856.1"/>
    <property type="molecule type" value="Genomic_DNA"/>
</dbReference>
<evidence type="ECO:0000256" key="4">
    <source>
        <dbReference type="RuleBase" id="RU003749"/>
    </source>
</evidence>
<dbReference type="PANTHER" id="PTHR33495">
    <property type="entry name" value="ANTI-SIGMA FACTOR ANTAGONIST TM_1081-RELATED-RELATED"/>
    <property type="match status" value="1"/>
</dbReference>
<evidence type="ECO:0000256" key="3">
    <source>
        <dbReference type="ARBA" id="ARBA00024670"/>
    </source>
</evidence>
<evidence type="ECO:0000313" key="6">
    <source>
        <dbReference type="Proteomes" id="UP000254879"/>
    </source>
</evidence>
<dbReference type="Gene3D" id="3.30.750.24">
    <property type="entry name" value="STAS domain"/>
    <property type="match status" value="1"/>
</dbReference>
<dbReference type="Proteomes" id="UP000254879">
    <property type="component" value="Unassembled WGS sequence"/>
</dbReference>
<dbReference type="GO" id="GO:0043856">
    <property type="term" value="F:anti-sigma factor antagonist activity"/>
    <property type="evidence" value="ECO:0007669"/>
    <property type="project" value="InterPro"/>
</dbReference>
<dbReference type="PANTHER" id="PTHR33495:SF9">
    <property type="entry name" value="ANTI-SIGMA-B FACTOR ANTAGONIST"/>
    <property type="match status" value="1"/>
</dbReference>
<comment type="function">
    <text evidence="3">Positive regulator of sigma-B activity. Non-phosphorylated RsbV binds to RsbW, preventing its association with sigma-B. When phosphorylated, releases RsbW, which is then free to complex with and inactivate sigma-B.</text>
</comment>
<accession>A0A378MED9</accession>
<dbReference type="AlphaFoldDB" id="A0A378MED9"/>
<dbReference type="OrthoDB" id="9793697at2"/>
<evidence type="ECO:0000313" key="5">
    <source>
        <dbReference type="EMBL" id="STY43856.1"/>
    </source>
</evidence>
<protein>
    <recommendedName>
        <fullName evidence="4">Anti-sigma factor antagonist</fullName>
    </recommendedName>
</protein>
<keyword evidence="2" id="KW-0597">Phosphoprotein</keyword>
<dbReference type="NCBIfam" id="TIGR00377">
    <property type="entry name" value="ant_ant_sig"/>
    <property type="match status" value="1"/>
</dbReference>
<dbReference type="InterPro" id="IPR003658">
    <property type="entry name" value="Anti-sigma_ant"/>
</dbReference>
<organism evidence="5 6">
    <name type="scientific">Listeria grayi</name>
    <name type="common">Listeria murrayi</name>
    <dbReference type="NCBI Taxonomy" id="1641"/>
    <lineage>
        <taxon>Bacteria</taxon>
        <taxon>Bacillati</taxon>
        <taxon>Bacillota</taxon>
        <taxon>Bacilli</taxon>
        <taxon>Bacillales</taxon>
        <taxon>Listeriaceae</taxon>
        <taxon>Listeria</taxon>
    </lineage>
</organism>
<dbReference type="CDD" id="cd07043">
    <property type="entry name" value="STAS_anti-anti-sigma_factors"/>
    <property type="match status" value="1"/>
</dbReference>
<name>A0A378MED9_LISGR</name>
<dbReference type="Pfam" id="PF01740">
    <property type="entry name" value="STAS"/>
    <property type="match status" value="1"/>
</dbReference>
<proteinExistence type="inferred from homology"/>
<evidence type="ECO:0000256" key="2">
    <source>
        <dbReference type="ARBA" id="ARBA00022553"/>
    </source>
</evidence>
<reference evidence="5 6" key="1">
    <citation type="submission" date="2018-06" db="EMBL/GenBank/DDBJ databases">
        <authorList>
            <consortium name="Pathogen Informatics"/>
            <person name="Doyle S."/>
        </authorList>
    </citation>
    <scope>NUCLEOTIDE SEQUENCE [LARGE SCALE GENOMIC DNA]</scope>
    <source>
        <strain evidence="6">NCTC 10815</strain>
    </source>
</reference>
<evidence type="ECO:0000256" key="1">
    <source>
        <dbReference type="ARBA" id="ARBA00009013"/>
    </source>
</evidence>
<gene>
    <name evidence="5" type="primary">rsbV</name>
    <name evidence="5" type="ORF">NCTC10815_01164</name>
</gene>
<dbReference type="InterPro" id="IPR036513">
    <property type="entry name" value="STAS_dom_sf"/>
</dbReference>
<dbReference type="InterPro" id="IPR002645">
    <property type="entry name" value="STAS_dom"/>
</dbReference>
<sequence length="114" mass="12995">MNINIEVKERDSQHIEAFINGEIDAYTAPQIKNELEKYQNKADIVLRVDLSEVGYMDSTGLGVFVGLFKNLRQYDSELILIGLSDRLYRLFEITGLSDIIEIKNVEGERNGNNV</sequence>
<dbReference type="SUPFAM" id="SSF52091">
    <property type="entry name" value="SpoIIaa-like"/>
    <property type="match status" value="1"/>
</dbReference>
<dbReference type="PROSITE" id="PS50801">
    <property type="entry name" value="STAS"/>
    <property type="match status" value="1"/>
</dbReference>
<dbReference type="RefSeq" id="WP_003754845.1">
    <property type="nucleotide sequence ID" value="NZ_CABKNG010000001.1"/>
</dbReference>
<comment type="similarity">
    <text evidence="1 4">Belongs to the anti-sigma-factor antagonist family.</text>
</comment>